<gene>
    <name evidence="1" type="ORF">NIT7321_00576</name>
</gene>
<dbReference type="Proteomes" id="UP000043764">
    <property type="component" value="Unassembled WGS sequence"/>
</dbReference>
<accession>A0A0H5CXL7</accession>
<organism evidence="1 2">
    <name type="scientific">Phaeobacter italicus</name>
    <dbReference type="NCBI Taxonomy" id="481446"/>
    <lineage>
        <taxon>Bacteria</taxon>
        <taxon>Pseudomonadati</taxon>
        <taxon>Pseudomonadota</taxon>
        <taxon>Alphaproteobacteria</taxon>
        <taxon>Rhodobacterales</taxon>
        <taxon>Roseobacteraceae</taxon>
        <taxon>Phaeobacter</taxon>
    </lineage>
</organism>
<dbReference type="InterPro" id="IPR004174">
    <property type="entry name" value="GpW"/>
</dbReference>
<dbReference type="RefSeq" id="WP_050672524.1">
    <property type="nucleotide sequence ID" value="NZ_CVRL01000006.1"/>
</dbReference>
<dbReference type="Pfam" id="PF02831">
    <property type="entry name" value="gpW"/>
    <property type="match status" value="1"/>
</dbReference>
<dbReference type="InterPro" id="IPR036626">
    <property type="entry name" value="GpW_sf"/>
</dbReference>
<dbReference type="GO" id="GO:0019058">
    <property type="term" value="P:viral life cycle"/>
    <property type="evidence" value="ECO:0007669"/>
    <property type="project" value="InterPro"/>
</dbReference>
<dbReference type="AlphaFoldDB" id="A0A0H5CXL7"/>
<proteinExistence type="predicted"/>
<evidence type="ECO:0000313" key="2">
    <source>
        <dbReference type="Proteomes" id="UP000043764"/>
    </source>
</evidence>
<dbReference type="SUPFAM" id="SSF64210">
    <property type="entry name" value="Head-to-tail joining protein W, gpW"/>
    <property type="match status" value="1"/>
</dbReference>
<evidence type="ECO:0000313" key="1">
    <source>
        <dbReference type="EMBL" id="CRL09742.1"/>
    </source>
</evidence>
<sequence length="86" mass="9781">MSDLNSVRIGKQIVDINDPAAVAAALRRVQLQVVAGDKRETVRIDGEEVTFTRANSEQLERLIKFYEDRASKVSGKRRRFAMGLRY</sequence>
<reference evidence="2" key="1">
    <citation type="submission" date="2015-05" db="EMBL/GenBank/DDBJ databases">
        <authorList>
            <person name="Rodrigo-Torres Lidia"/>
            <person name="Arahal R.David."/>
        </authorList>
    </citation>
    <scope>NUCLEOTIDE SEQUENCE [LARGE SCALE GENOMIC DNA]</scope>
    <source>
        <strain evidence="2">CECT 7321</strain>
    </source>
</reference>
<keyword evidence="2" id="KW-1185">Reference proteome</keyword>
<name>A0A0H5CXL7_9RHOB</name>
<dbReference type="EMBL" id="CVRL01000006">
    <property type="protein sequence ID" value="CRL09742.1"/>
    <property type="molecule type" value="Genomic_DNA"/>
</dbReference>
<dbReference type="Gene3D" id="3.30.1580.10">
    <property type="entry name" value="Head-to-tail joining protein W"/>
    <property type="match status" value="1"/>
</dbReference>
<protein>
    <submittedName>
        <fullName evidence="1">Uncharacterized protein</fullName>
    </submittedName>
</protein>